<reference evidence="2 3" key="1">
    <citation type="submission" date="2016-10" db="EMBL/GenBank/DDBJ databases">
        <authorList>
            <person name="de Groot N.N."/>
        </authorList>
    </citation>
    <scope>NUCLEOTIDE SEQUENCE [LARGE SCALE GENOMIC DNA]</scope>
    <source>
        <strain evidence="2 3">DSM 22012</strain>
    </source>
</reference>
<feature type="coiled-coil region" evidence="1">
    <location>
        <begin position="53"/>
        <end position="80"/>
    </location>
</feature>
<dbReference type="Proteomes" id="UP000236745">
    <property type="component" value="Unassembled WGS sequence"/>
</dbReference>
<dbReference type="OrthoDB" id="6089806at2"/>
<gene>
    <name evidence="2" type="ORF">SAMN05444390_106107</name>
</gene>
<accession>A0A1H6DHK0</accession>
<proteinExistence type="predicted"/>
<evidence type="ECO:0000256" key="1">
    <source>
        <dbReference type="SAM" id="Coils"/>
    </source>
</evidence>
<name>A0A1H6DHK0_9GAMM</name>
<keyword evidence="3" id="KW-1185">Reference proteome</keyword>
<organism evidence="2 3">
    <name type="scientific">Marinobacterium lutimaris</name>
    <dbReference type="NCBI Taxonomy" id="568106"/>
    <lineage>
        <taxon>Bacteria</taxon>
        <taxon>Pseudomonadati</taxon>
        <taxon>Pseudomonadota</taxon>
        <taxon>Gammaproteobacteria</taxon>
        <taxon>Oceanospirillales</taxon>
        <taxon>Oceanospirillaceae</taxon>
        <taxon>Marinobacterium</taxon>
    </lineage>
</organism>
<evidence type="ECO:0000313" key="3">
    <source>
        <dbReference type="Proteomes" id="UP000236745"/>
    </source>
</evidence>
<dbReference type="RefSeq" id="WP_104005352.1">
    <property type="nucleotide sequence ID" value="NZ_FNVQ01000006.1"/>
</dbReference>
<keyword evidence="1" id="KW-0175">Coiled coil</keyword>
<evidence type="ECO:0000313" key="2">
    <source>
        <dbReference type="EMBL" id="SEG84273.1"/>
    </source>
</evidence>
<protein>
    <submittedName>
        <fullName evidence="2">Uncharacterized protein</fullName>
    </submittedName>
</protein>
<sequence length="80" mass="8803">MKKFTLHLDAAIVIALVVALSLGLNAFQYFQVKSLTEENAQLKIQGVLDKLNLDSQKGFIERQNAKIEELEAAESAQAAD</sequence>
<dbReference type="AlphaFoldDB" id="A0A1H6DHK0"/>
<dbReference type="EMBL" id="FNVQ01000006">
    <property type="protein sequence ID" value="SEG84273.1"/>
    <property type="molecule type" value="Genomic_DNA"/>
</dbReference>